<sequence length="520" mass="57671">MAGSARIAKPRNKVAADRAPGVYPQPGFQLAALSTSADIAIIGGGAGGGKTYTLLMEGSRHQYNPDFGAVIFRRTYPQIVSEGGLWDTAKALYPLVGAVPRENQMDWKFPSGAAVSFRHLQYERNVLDWQGSQVPLLIFDELTHFTKYQFWYMLSRNRSTCGVRPYVRASCNPDPDSWVAELIGWYIGEDGFPIPARAGVLRWFTRDGETMVWGDTPEEVIAKAPHLFAGALAGVRPKSFTFIPGSIYENKKLLDVNPEYLGNLMAQDPETRAQLLEGNWKVKVDGLALFEHQRLYDLFSNHLAVEREPLRCITCDPAGFGRDMCVIMVWVGYECVAGAVLRKSDNQLVHAGIELLRKAWRVAASDTLVDQDGLGGGVVKLGGYAGFSGGAQALAEPETGIREAYKNLKTQCFYRYAQLVNSALTTFTVTTDNWTIDGKRGTKLMLGGKEVDIRDLIRADLKAIKRAKADAEGKKHINTKEEQKILLGGRSPDFGDCASQRAWFDVRPRPAKPWFLKRVN</sequence>
<dbReference type="Pfam" id="PF03237">
    <property type="entry name" value="Terminase_6N"/>
    <property type="match status" value="1"/>
</dbReference>
<dbReference type="Gene3D" id="3.40.50.300">
    <property type="entry name" value="P-loop containing nucleotide triphosphate hydrolases"/>
    <property type="match status" value="1"/>
</dbReference>
<name>A0A502GXY6_9BACT</name>
<dbReference type="Proteomes" id="UP000317646">
    <property type="component" value="Unassembled WGS sequence"/>
</dbReference>
<dbReference type="RefSeq" id="WP_140466811.1">
    <property type="nucleotide sequence ID" value="NZ_RCYZ01000004.1"/>
</dbReference>
<keyword evidence="2" id="KW-1185">Reference proteome</keyword>
<protein>
    <submittedName>
        <fullName evidence="1">Uncharacterized protein</fullName>
    </submittedName>
</protein>
<proteinExistence type="predicted"/>
<accession>A0A502GXY6</accession>
<gene>
    <name evidence="1" type="ORF">EAH73_11970</name>
</gene>
<dbReference type="EMBL" id="RCYZ01000004">
    <property type="protein sequence ID" value="TPG66080.1"/>
    <property type="molecule type" value="Genomic_DNA"/>
</dbReference>
<reference evidence="1 2" key="1">
    <citation type="journal article" date="2019" name="Environ. Microbiol.">
        <title>Species interactions and distinct microbial communities in high Arctic permafrost affected cryosols are associated with the CH4 and CO2 gas fluxes.</title>
        <authorList>
            <person name="Altshuler I."/>
            <person name="Hamel J."/>
            <person name="Turney S."/>
            <person name="Magnuson E."/>
            <person name="Levesque R."/>
            <person name="Greer C."/>
            <person name="Whyte L.G."/>
        </authorList>
    </citation>
    <scope>NUCLEOTIDE SEQUENCE [LARGE SCALE GENOMIC DNA]</scope>
    <source>
        <strain evidence="1 2">S9.2P</strain>
    </source>
</reference>
<dbReference type="Gene3D" id="3.30.420.240">
    <property type="match status" value="1"/>
</dbReference>
<comment type="caution">
    <text evidence="1">The sequence shown here is derived from an EMBL/GenBank/DDBJ whole genome shotgun (WGS) entry which is preliminary data.</text>
</comment>
<dbReference type="AlphaFoldDB" id="A0A502GXY6"/>
<organism evidence="1 2">
    <name type="scientific">Hymenobacter nivis</name>
    <dbReference type="NCBI Taxonomy" id="1850093"/>
    <lineage>
        <taxon>Bacteria</taxon>
        <taxon>Pseudomonadati</taxon>
        <taxon>Bacteroidota</taxon>
        <taxon>Cytophagia</taxon>
        <taxon>Cytophagales</taxon>
        <taxon>Hymenobacteraceae</taxon>
        <taxon>Hymenobacter</taxon>
    </lineage>
</organism>
<dbReference type="InterPro" id="IPR027417">
    <property type="entry name" value="P-loop_NTPase"/>
</dbReference>
<evidence type="ECO:0000313" key="1">
    <source>
        <dbReference type="EMBL" id="TPG66080.1"/>
    </source>
</evidence>
<evidence type="ECO:0000313" key="2">
    <source>
        <dbReference type="Proteomes" id="UP000317646"/>
    </source>
</evidence>